<evidence type="ECO:0000313" key="1">
    <source>
        <dbReference type="EMBL" id="UNZ00225.1"/>
    </source>
</evidence>
<gene>
    <name evidence="1" type="ORF">MQE36_07745</name>
</gene>
<protein>
    <submittedName>
        <fullName evidence="1">DUF5522 domain-containing protein</fullName>
    </submittedName>
</protein>
<reference evidence="1 2" key="1">
    <citation type="journal article" date="2018" name="Int. J. Syst. Evol. Microbiol.">
        <title>Zhouia spongiae sp. nov., isolated from a marine sponge.</title>
        <authorList>
            <person name="Zhuang L."/>
            <person name="Lin B."/>
            <person name="Qin F."/>
            <person name="Luo L."/>
        </authorList>
    </citation>
    <scope>NUCLEOTIDE SEQUENCE [LARGE SCALE GENOMIC DNA]</scope>
    <source>
        <strain evidence="1 2">HN-Y44</strain>
    </source>
</reference>
<keyword evidence="2" id="KW-1185">Reference proteome</keyword>
<dbReference type="EMBL" id="CP094326">
    <property type="protein sequence ID" value="UNZ00225.1"/>
    <property type="molecule type" value="Genomic_DNA"/>
</dbReference>
<dbReference type="RefSeq" id="WP_242938592.1">
    <property type="nucleotide sequence ID" value="NZ_CP094326.1"/>
</dbReference>
<name>A0ABY3YRQ0_9FLAO</name>
<sequence length="122" mass="13662">MKVERPKTCPQCENPFSCYSSGCWCNALPMIMPLEPGMGCLCRGCLTEVVAQKINEYTEQLTKEKRKIIAGLGQVETPAEGVDYYINDAGNYVFTAWYHLRRGTCCSNGCLHCPYKKSKAGY</sequence>
<evidence type="ECO:0000313" key="2">
    <source>
        <dbReference type="Proteomes" id="UP000829476"/>
    </source>
</evidence>
<dbReference type="Proteomes" id="UP000829476">
    <property type="component" value="Chromosome"/>
</dbReference>
<dbReference type="InterPro" id="IPR040807">
    <property type="entry name" value="DUF5522"/>
</dbReference>
<proteinExistence type="predicted"/>
<dbReference type="Pfam" id="PF17653">
    <property type="entry name" value="DUF5522"/>
    <property type="match status" value="1"/>
</dbReference>
<accession>A0ABY3YRQ0</accession>
<organism evidence="1 2">
    <name type="scientific">Zhouia spongiae</name>
    <dbReference type="NCBI Taxonomy" id="2202721"/>
    <lineage>
        <taxon>Bacteria</taxon>
        <taxon>Pseudomonadati</taxon>
        <taxon>Bacteroidota</taxon>
        <taxon>Flavobacteriia</taxon>
        <taxon>Flavobacteriales</taxon>
        <taxon>Flavobacteriaceae</taxon>
        <taxon>Zhouia</taxon>
    </lineage>
</organism>